<gene>
    <name evidence="2" type="ORF">FOZ62_031301</name>
</gene>
<evidence type="ECO:0000313" key="3">
    <source>
        <dbReference type="Proteomes" id="UP000574390"/>
    </source>
</evidence>
<organism evidence="2 3">
    <name type="scientific">Perkinsus olseni</name>
    <name type="common">Perkinsus atlanticus</name>
    <dbReference type="NCBI Taxonomy" id="32597"/>
    <lineage>
        <taxon>Eukaryota</taxon>
        <taxon>Sar</taxon>
        <taxon>Alveolata</taxon>
        <taxon>Perkinsozoa</taxon>
        <taxon>Perkinsea</taxon>
        <taxon>Perkinsida</taxon>
        <taxon>Perkinsidae</taxon>
        <taxon>Perkinsus</taxon>
    </lineage>
</organism>
<feature type="compositionally biased region" description="Polar residues" evidence="1">
    <location>
        <begin position="1"/>
        <end position="16"/>
    </location>
</feature>
<dbReference type="Proteomes" id="UP000574390">
    <property type="component" value="Unassembled WGS sequence"/>
</dbReference>
<proteinExistence type="predicted"/>
<protein>
    <submittedName>
        <fullName evidence="2">Uncharacterized protein</fullName>
    </submittedName>
</protein>
<dbReference type="AlphaFoldDB" id="A0A7J6U4E1"/>
<feature type="region of interest" description="Disordered" evidence="1">
    <location>
        <begin position="1"/>
        <end position="49"/>
    </location>
</feature>
<accession>A0A7J6U4E1</accession>
<sequence>MSSPTASSTADGSSKPPTLPIRRASDDDGSNSPPAPPTAEYDDDDITKRNEDELAAANATEAQFEVTVSPLEFNKLFRSGSMSIEDQGVTVSVTDPQTKRAGPAGIHKITTYGIT</sequence>
<evidence type="ECO:0000256" key="1">
    <source>
        <dbReference type="SAM" id="MobiDB-lite"/>
    </source>
</evidence>
<feature type="non-terminal residue" evidence="2">
    <location>
        <position position="1"/>
    </location>
</feature>
<dbReference type="EMBL" id="JABANM010002423">
    <property type="protein sequence ID" value="KAF4752574.1"/>
    <property type="molecule type" value="Genomic_DNA"/>
</dbReference>
<evidence type="ECO:0000313" key="2">
    <source>
        <dbReference type="EMBL" id="KAF4752574.1"/>
    </source>
</evidence>
<name>A0A7J6U4E1_PEROL</name>
<comment type="caution">
    <text evidence="2">The sequence shown here is derived from an EMBL/GenBank/DDBJ whole genome shotgun (WGS) entry which is preliminary data.</text>
</comment>
<reference evidence="2 3" key="1">
    <citation type="submission" date="2020-04" db="EMBL/GenBank/DDBJ databases">
        <title>Perkinsus olseni comparative genomics.</title>
        <authorList>
            <person name="Bogema D.R."/>
        </authorList>
    </citation>
    <scope>NUCLEOTIDE SEQUENCE [LARGE SCALE GENOMIC DNA]</scope>
    <source>
        <strain evidence="2">ATCC PRA-205</strain>
    </source>
</reference>